<evidence type="ECO:0000313" key="4">
    <source>
        <dbReference type="Proteomes" id="UP000037843"/>
    </source>
</evidence>
<feature type="region of interest" description="Disordered" evidence="1">
    <location>
        <begin position="1"/>
        <end position="25"/>
    </location>
</feature>
<dbReference type="AlphaFoldDB" id="A0A7V8LQX4"/>
<accession>A0A7V8LQX4</accession>
<name>A0A7V8LQX4_9MYCO</name>
<reference evidence="3 4" key="1">
    <citation type="submission" date="2015-09" db="EMBL/GenBank/DDBJ databases">
        <title>Genome Sequences of Mycobacterium immunogenum Isolates, Recuperated from a Chloraminated Drinking Water Distribution System Simulator Subjected to Episodes of Nitrification.</title>
        <authorList>
            <person name="Gomez-Alvarez V."/>
            <person name="Revetta R.P."/>
        </authorList>
    </citation>
    <scope>NUCLEOTIDE SEQUENCE [LARGE SCALE GENOMIC DNA]</scope>
    <source>
        <strain evidence="3 4">H008</strain>
    </source>
</reference>
<evidence type="ECO:0000256" key="1">
    <source>
        <dbReference type="SAM" id="MobiDB-lite"/>
    </source>
</evidence>
<sequence>MFAAGIPDPRSAKEDPQRRFPNQPLIPPQCFEAVSEMLWDFGCRPHADLQTKWIKAGTGPTRNFEVWDVVTEKPIDISKDATGFLVDQFPDKAAEVAAAFRTPEDHKKALEEFGGALQANLAALEAARKRLDEAKGV</sequence>
<dbReference type="InterPro" id="IPR021226">
    <property type="entry name" value="Phage_gene29"/>
</dbReference>
<organism evidence="3 4">
    <name type="scientific">Mycobacteroides immunogenum</name>
    <dbReference type="NCBI Taxonomy" id="83262"/>
    <lineage>
        <taxon>Bacteria</taxon>
        <taxon>Bacillati</taxon>
        <taxon>Actinomycetota</taxon>
        <taxon>Actinomycetes</taxon>
        <taxon>Mycobacteriales</taxon>
        <taxon>Mycobacteriaceae</taxon>
        <taxon>Mycobacteroides</taxon>
    </lineage>
</organism>
<comment type="caution">
    <text evidence="3">The sequence shown here is derived from an EMBL/GenBank/DDBJ whole genome shotgun (WGS) entry which is preliminary data.</text>
</comment>
<gene>
    <name evidence="2" type="ORF">AN908_06680</name>
    <name evidence="3" type="ORF">AN908_07190</name>
</gene>
<proteinExistence type="predicted"/>
<protein>
    <submittedName>
        <fullName evidence="3">Uncharacterized protein</fullName>
    </submittedName>
</protein>
<evidence type="ECO:0000313" key="2">
    <source>
        <dbReference type="EMBL" id="KPG14265.1"/>
    </source>
</evidence>
<dbReference type="EMBL" id="LJFO01000003">
    <property type="protein sequence ID" value="KPG14265.1"/>
    <property type="molecule type" value="Genomic_DNA"/>
</dbReference>
<dbReference type="Pfam" id="PF10910">
    <property type="entry name" value="Phage_gene29"/>
    <property type="match status" value="1"/>
</dbReference>
<dbReference type="EMBL" id="LJFO01000003">
    <property type="protein sequence ID" value="KPG14341.1"/>
    <property type="molecule type" value="Genomic_DNA"/>
</dbReference>
<dbReference type="Proteomes" id="UP000037843">
    <property type="component" value="Unassembled WGS sequence"/>
</dbReference>
<evidence type="ECO:0000313" key="3">
    <source>
        <dbReference type="EMBL" id="KPG14341.1"/>
    </source>
</evidence>